<feature type="compositionally biased region" description="Basic and acidic residues" evidence="2">
    <location>
        <begin position="30"/>
        <end position="40"/>
    </location>
</feature>
<dbReference type="GO" id="GO:1990351">
    <property type="term" value="C:transporter complex"/>
    <property type="evidence" value="ECO:0007669"/>
    <property type="project" value="TreeGrafter"/>
</dbReference>
<dbReference type="Proteomes" id="UP000886689">
    <property type="component" value="Unassembled WGS sequence"/>
</dbReference>
<evidence type="ECO:0000256" key="1">
    <source>
        <dbReference type="HAMAP-Rule" id="MF_01411"/>
    </source>
</evidence>
<protein>
    <recommendedName>
        <fullName evidence="1">LPS-assembly protein LptD</fullName>
    </recommendedName>
</protein>
<dbReference type="InterPro" id="IPR050218">
    <property type="entry name" value="LptD"/>
</dbReference>
<dbReference type="AlphaFoldDB" id="A0A9D7JZB7"/>
<evidence type="ECO:0000256" key="2">
    <source>
        <dbReference type="SAM" id="MobiDB-lite"/>
    </source>
</evidence>
<reference evidence="4" key="1">
    <citation type="submission" date="2020-10" db="EMBL/GenBank/DDBJ databases">
        <title>Connecting structure to function with the recovery of over 1000 high-quality activated sludge metagenome-assembled genomes encoding full-length rRNA genes using long-read sequencing.</title>
        <authorList>
            <person name="Singleton C.M."/>
            <person name="Petriglieri F."/>
            <person name="Kristensen J.M."/>
            <person name="Kirkegaard R.H."/>
            <person name="Michaelsen T.Y."/>
            <person name="Andersen M.H."/>
            <person name="Karst S.M."/>
            <person name="Dueholm M.S."/>
            <person name="Nielsen P.H."/>
            <person name="Albertsen M."/>
        </authorList>
    </citation>
    <scope>NUCLEOTIDE SEQUENCE</scope>
    <source>
        <strain evidence="4">Hirt_18-Q3-R61-65_BATAC.395</strain>
    </source>
</reference>
<comment type="caution">
    <text evidence="1">Lacks conserved residue(s) required for the propagation of feature annotation.</text>
</comment>
<dbReference type="InterPro" id="IPR007543">
    <property type="entry name" value="LptD_C"/>
</dbReference>
<dbReference type="Pfam" id="PF04453">
    <property type="entry name" value="LptD"/>
    <property type="match status" value="1"/>
</dbReference>
<comment type="function">
    <text evidence="1">Together with LptE, is involved in the assembly of lipopolysaccharide (LPS) at the surface of the outer membrane.</text>
</comment>
<comment type="subcellular location">
    <subcellularLocation>
        <location evidence="1">Cell outer membrane</location>
    </subcellularLocation>
</comment>
<dbReference type="InterPro" id="IPR020889">
    <property type="entry name" value="LipoPS_assembly_LptD"/>
</dbReference>
<feature type="region of interest" description="Disordered" evidence="2">
    <location>
        <begin position="1"/>
        <end position="158"/>
    </location>
</feature>
<dbReference type="HAMAP" id="MF_01411">
    <property type="entry name" value="LPS_assembly_LptD"/>
    <property type="match status" value="1"/>
</dbReference>
<keyword evidence="1" id="KW-0732">Signal</keyword>
<feature type="compositionally biased region" description="Low complexity" evidence="2">
    <location>
        <begin position="69"/>
        <end position="117"/>
    </location>
</feature>
<organism evidence="4 5">
    <name type="scientific">Candidatus Proximibacter danicus</name>
    <dbReference type="NCBI Taxonomy" id="2954365"/>
    <lineage>
        <taxon>Bacteria</taxon>
        <taxon>Pseudomonadati</taxon>
        <taxon>Pseudomonadota</taxon>
        <taxon>Betaproteobacteria</taxon>
        <taxon>Candidatus Proximibacter</taxon>
    </lineage>
</organism>
<feature type="compositionally biased region" description="Low complexity" evidence="2">
    <location>
        <begin position="137"/>
        <end position="153"/>
    </location>
</feature>
<dbReference type="PANTHER" id="PTHR30189">
    <property type="entry name" value="LPS-ASSEMBLY PROTEIN"/>
    <property type="match status" value="1"/>
</dbReference>
<evidence type="ECO:0000313" key="4">
    <source>
        <dbReference type="EMBL" id="MBK8523525.1"/>
    </source>
</evidence>
<name>A0A9D7JZB7_9PROT</name>
<keyword evidence="1" id="KW-0472">Membrane</keyword>
<feature type="domain" description="LptD C-terminal" evidence="3">
    <location>
        <begin position="556"/>
        <end position="930"/>
    </location>
</feature>
<comment type="subunit">
    <text evidence="1">Component of the lipopolysaccharide transport and assembly complex. Interacts with LptE and LptA.</text>
</comment>
<dbReference type="EMBL" id="JADJUC010000003">
    <property type="protein sequence ID" value="MBK8523525.1"/>
    <property type="molecule type" value="Genomic_DNA"/>
</dbReference>
<gene>
    <name evidence="1 4" type="primary">lptD</name>
    <name evidence="4" type="ORF">IPL58_05000</name>
</gene>
<dbReference type="GO" id="GO:0009279">
    <property type="term" value="C:cell outer membrane"/>
    <property type="evidence" value="ECO:0007669"/>
    <property type="project" value="UniProtKB-SubCell"/>
</dbReference>
<comment type="caution">
    <text evidence="4">The sequence shown here is derived from an EMBL/GenBank/DDBJ whole genome shotgun (WGS) entry which is preliminary data.</text>
</comment>
<dbReference type="PANTHER" id="PTHR30189:SF1">
    <property type="entry name" value="LPS-ASSEMBLY PROTEIN LPTD"/>
    <property type="match status" value="1"/>
</dbReference>
<proteinExistence type="inferred from homology"/>
<evidence type="ECO:0000259" key="3">
    <source>
        <dbReference type="Pfam" id="PF04453"/>
    </source>
</evidence>
<comment type="similarity">
    <text evidence="1">Belongs to the LptD family.</text>
</comment>
<sequence>MTPLRVDPVLLGLPPVEKKPPATVKPSEPPPERVRAEVKPVEAQAVESKPLEAEGDVAATEAKTKSGARSRASSAASSDQVPARAVAPAAAPAAPVSAAPAPAPAPMQSSSPVVAAPAPRPREQEAAARGTPGTSGSPASRSVATAPVPAPASGGKITTLEPLRVHPGLLGLPVVAGSPASPGRAPSSLVAGTAYSPPATLSGLAQERNDAWRAGRPPVLGFESEALDLPDGATPTLALRTDKTLEPIQSGGQPLPMFLTADELSGITGHETVASGDAEARRAGLVVNAERLTYWPVEDELEAAGDVRLAKGDDYVTGPRMRMKMVDQTGVFDQPNFFLKRESSWAAQERKRQEKGAKGSAVVAAAGTMPATKAQMSRPEEGSLMNVLGVSADEPAPLPLTEARGSAERIDFEGESKLRIINGNYTTCKAPDPGWYLKSDELALDYDRQVGEGKNATLYFQNAPIFWSPWLSFSLNNQRKSGFLAPTFGSSSVNGLTLATPYYWNIAPNMDATIAPRVYAKRGLQLGSEFRYLDHNYAGNVRGEFLPNDRLGDDEDRYAYSLRHQQNLGRGFTGTLNISGVSDDQYFTDLASRSVLSSQRQLLRQGMVSYGSDWWSANVIGQAYQTLNPDADPTQQIAKPYSLAPQININARRPDFFRTDAAFFGQYSAFTHSKLDEGRRTVAYPQLSVPFVQPGWYVTPKIGAHVTSYSLDRRISTGDTSISRSLPIFSVDAGMTFERDTTWFGAKATQTLEPRLYYLSVPYEKQTHIPVFDSAVADFNFATIFSENQFTGYDRVSDANQLTAAVTTRLIDPTSGAEAMRAMFGQRYYFQRQRVTLDTVALPLAEQGKWNKSDFLMAFSGRVLPKTYLDAALQYNPSDTRMERSSLGARYQPELGKVLNASYRFASKEVSSGALKNVDVAGQWPIWGGWSAVGRYNYSILDHKPVETVAGLEYNAGCWAVRVVGHQVVTTTGRDNTSVFVQLELNDFARIGSNPIDLLRRNVQGYGLSNQPVADPVFGE</sequence>
<accession>A0A9D7JZB7</accession>
<evidence type="ECO:0000313" key="5">
    <source>
        <dbReference type="Proteomes" id="UP000886689"/>
    </source>
</evidence>
<dbReference type="GO" id="GO:0015920">
    <property type="term" value="P:lipopolysaccharide transport"/>
    <property type="evidence" value="ECO:0007669"/>
    <property type="project" value="InterPro"/>
</dbReference>
<dbReference type="GO" id="GO:0043165">
    <property type="term" value="P:Gram-negative-bacterium-type cell outer membrane assembly"/>
    <property type="evidence" value="ECO:0007669"/>
    <property type="project" value="UniProtKB-UniRule"/>
</dbReference>
<keyword evidence="1" id="KW-0998">Cell outer membrane</keyword>